<gene>
    <name evidence="2" type="ORF">KCX82_17015</name>
</gene>
<dbReference type="EMBL" id="JAGSND010000014">
    <property type="protein sequence ID" value="MBR0599588.1"/>
    <property type="molecule type" value="Genomic_DNA"/>
</dbReference>
<dbReference type="Proteomes" id="UP000675664">
    <property type="component" value="Unassembled WGS sequence"/>
</dbReference>
<dbReference type="RefSeq" id="WP_227019722.1">
    <property type="nucleotide sequence ID" value="NZ_JAGSND010000014.1"/>
</dbReference>
<dbReference type="InterPro" id="IPR016176">
    <property type="entry name" value="Cbl-dep_enz_cat"/>
</dbReference>
<comment type="caution">
    <text evidence="2">The sequence shown here is derived from an EMBL/GenBank/DDBJ whole genome shotgun (WGS) entry which is preliminary data.</text>
</comment>
<name>A0A8J8B2A1_9FIRM</name>
<dbReference type="GO" id="GO:0031419">
    <property type="term" value="F:cobalamin binding"/>
    <property type="evidence" value="ECO:0007669"/>
    <property type="project" value="InterPro"/>
</dbReference>
<dbReference type="Pfam" id="PF02286">
    <property type="entry name" value="Dehydratase_LU"/>
    <property type="match status" value="1"/>
</dbReference>
<sequence length="553" mass="61497">MKRSKRFEVLEKRPVNLDGFSEEWAEVGLIAMESDYDPEPSIEVAEGVIVEMDGKKREDFDSIDLYIADYGINIENAREAMKLDTLEIARMLVDVNVPREKVIEITTAITPAKITKVMSHLNVVEIMMAQMKMRARRRPSNQAHVTNLDDNPVLMAADAAEAVLRGFSEIETTTAVSRYAPFNALALLVGGLCARKRVLSQCSLEESLELKMGMQGLTSYAETVSVYGTEAVMTDGDDTPWSKGFLASVYASRGIKTRFTSGTGAEVLMGNTEKKSMLYLEARCLYLTKACGVQGTQNGSVSCIGIPGAVPGGFRVIAAENLMASMLNLEVASGNDQTFTHSDMRRMSKVFMQLLPGTDFITSGFSAMPNFDDMFAGSNTDCDDYDDWYVLQRDMRVDGGLTPVREEDAIRVRHYGAKALQAVFQYFDLPEIREEEVKAAAYAYSSFDMPKRNMVEDLKAAEKFLAHYNGLDVAKALWEKGYHEVSENVLDMLKQRITGDYLHTSAIFDEDAGLESALNDPNLYEGPGTGYQISEERWGKLVQRENILGPKDF</sequence>
<dbReference type="Gene3D" id="3.20.20.350">
    <property type="entry name" value="Diol/glycerol dehydratase, large subunit"/>
    <property type="match status" value="1"/>
</dbReference>
<dbReference type="SUPFAM" id="SSF51703">
    <property type="entry name" value="Cobalamin (vitamin B12)-dependent enzymes"/>
    <property type="match status" value="1"/>
</dbReference>
<protein>
    <submittedName>
        <fullName evidence="2">Propanediol/glycerol family dehydratase large subunit</fullName>
    </submittedName>
</protein>
<dbReference type="InterPro" id="IPR036999">
    <property type="entry name" value="Diol/glycerol_deHase_lsu_sf"/>
</dbReference>
<dbReference type="AlphaFoldDB" id="A0A8J8B2A1"/>
<proteinExistence type="predicted"/>
<organism evidence="2 3">
    <name type="scientific">Sinanaerobacter chloroacetimidivorans</name>
    <dbReference type="NCBI Taxonomy" id="2818044"/>
    <lineage>
        <taxon>Bacteria</taxon>
        <taxon>Bacillati</taxon>
        <taxon>Bacillota</taxon>
        <taxon>Clostridia</taxon>
        <taxon>Peptostreptococcales</taxon>
        <taxon>Anaerovoracaceae</taxon>
        <taxon>Sinanaerobacter</taxon>
    </lineage>
</organism>
<dbReference type="InterPro" id="IPR003206">
    <property type="entry name" value="Diol/glycerol_deHydtase_lsu"/>
</dbReference>
<dbReference type="GO" id="GO:0016836">
    <property type="term" value="F:hydro-lyase activity"/>
    <property type="evidence" value="ECO:0007669"/>
    <property type="project" value="InterPro"/>
</dbReference>
<evidence type="ECO:0000313" key="3">
    <source>
        <dbReference type="Proteomes" id="UP000675664"/>
    </source>
</evidence>
<reference evidence="2" key="2">
    <citation type="submission" date="2021-04" db="EMBL/GenBank/DDBJ databases">
        <authorList>
            <person name="Liu J."/>
        </authorList>
    </citation>
    <scope>NUCLEOTIDE SEQUENCE</scope>
    <source>
        <strain evidence="2">BAD-6</strain>
    </source>
</reference>
<reference evidence="2" key="1">
    <citation type="submission" date="2021-04" db="EMBL/GenBank/DDBJ databases">
        <title>Sinoanaerobacter chloroacetimidivorans sp. nov., an obligate anaerobic bacterium isolated from anaerobic sludge.</title>
        <authorList>
            <person name="Bao Y."/>
        </authorList>
    </citation>
    <scope>NUCLEOTIDE SEQUENCE</scope>
    <source>
        <strain evidence="2">BAD-6</strain>
    </source>
</reference>
<evidence type="ECO:0000259" key="1">
    <source>
        <dbReference type="Pfam" id="PF02286"/>
    </source>
</evidence>
<evidence type="ECO:0000313" key="2">
    <source>
        <dbReference type="EMBL" id="MBR0599588.1"/>
    </source>
</evidence>
<dbReference type="NCBIfam" id="NF011979">
    <property type="entry name" value="PRK15444.1"/>
    <property type="match status" value="1"/>
</dbReference>
<keyword evidence="3" id="KW-1185">Reference proteome</keyword>
<feature type="domain" description="Diol/glycerol dehydratase large subunit" evidence="1">
    <location>
        <begin position="2"/>
        <end position="548"/>
    </location>
</feature>
<accession>A0A8J8B2A1</accession>